<keyword evidence="1" id="KW-0813">Transport</keyword>
<name>A0A853JGM4_9GAMM</name>
<feature type="compositionally biased region" description="Basic and acidic residues" evidence="4">
    <location>
        <begin position="106"/>
        <end position="118"/>
    </location>
</feature>
<keyword evidence="7" id="KW-1185">Reference proteome</keyword>
<dbReference type="EMBL" id="JACCKA010000085">
    <property type="protein sequence ID" value="NZA27717.1"/>
    <property type="molecule type" value="Genomic_DNA"/>
</dbReference>
<protein>
    <submittedName>
        <fullName evidence="6">Secretin and TonB N-terminal domain-containing protein</fullName>
    </submittedName>
</protein>
<feature type="domain" description="Secretin/TonB short N-terminal" evidence="5">
    <location>
        <begin position="42"/>
        <end position="91"/>
    </location>
</feature>
<proteinExistence type="predicted"/>
<gene>
    <name evidence="6" type="ORF">H0E84_15150</name>
</gene>
<keyword evidence="3" id="KW-0998">Cell outer membrane</keyword>
<evidence type="ECO:0000256" key="1">
    <source>
        <dbReference type="ARBA" id="ARBA00022448"/>
    </source>
</evidence>
<organism evidence="6 7">
    <name type="scientific">Luteimonas salinisoli</name>
    <dbReference type="NCBI Taxonomy" id="2752307"/>
    <lineage>
        <taxon>Bacteria</taxon>
        <taxon>Pseudomonadati</taxon>
        <taxon>Pseudomonadota</taxon>
        <taxon>Gammaproteobacteria</taxon>
        <taxon>Lysobacterales</taxon>
        <taxon>Lysobacteraceae</taxon>
        <taxon>Luteimonas</taxon>
    </lineage>
</organism>
<sequence length="125" mass="13626">MLALLAATACVQADVARKRFEIARQPAAAGLNEFARQADITLIFSYDLVAGAQTRALKGEYSVGEGLRRLLVGTALDYQQLDDDIFSICRMPSCGPSSPAQVNDWAEQRSESDTEWRKTSSAPSQ</sequence>
<dbReference type="SMART" id="SM00965">
    <property type="entry name" value="STN"/>
    <property type="match status" value="1"/>
</dbReference>
<dbReference type="InterPro" id="IPR011662">
    <property type="entry name" value="Secretin/TonB_short_N"/>
</dbReference>
<evidence type="ECO:0000256" key="3">
    <source>
        <dbReference type="ARBA" id="ARBA00023237"/>
    </source>
</evidence>
<evidence type="ECO:0000259" key="5">
    <source>
        <dbReference type="SMART" id="SM00965"/>
    </source>
</evidence>
<reference evidence="6 7" key="1">
    <citation type="submission" date="2020-07" db="EMBL/GenBank/DDBJ databases">
        <title>Luteimonas sp. SJ-92.</title>
        <authorList>
            <person name="Huang X.-X."/>
            <person name="Xu L."/>
            <person name="Sun J.-Q."/>
        </authorList>
    </citation>
    <scope>NUCLEOTIDE SEQUENCE [LARGE SCALE GENOMIC DNA]</scope>
    <source>
        <strain evidence="6 7">SJ-92</strain>
    </source>
</reference>
<dbReference type="RefSeq" id="WP_180679483.1">
    <property type="nucleotide sequence ID" value="NZ_JACCKA010000085.1"/>
</dbReference>
<evidence type="ECO:0000313" key="6">
    <source>
        <dbReference type="EMBL" id="NZA27717.1"/>
    </source>
</evidence>
<dbReference type="Proteomes" id="UP000578091">
    <property type="component" value="Unassembled WGS sequence"/>
</dbReference>
<evidence type="ECO:0000313" key="7">
    <source>
        <dbReference type="Proteomes" id="UP000578091"/>
    </source>
</evidence>
<evidence type="ECO:0000256" key="2">
    <source>
        <dbReference type="ARBA" id="ARBA00023136"/>
    </source>
</evidence>
<feature type="region of interest" description="Disordered" evidence="4">
    <location>
        <begin position="94"/>
        <end position="125"/>
    </location>
</feature>
<evidence type="ECO:0000256" key="4">
    <source>
        <dbReference type="SAM" id="MobiDB-lite"/>
    </source>
</evidence>
<dbReference type="Pfam" id="PF07660">
    <property type="entry name" value="STN"/>
    <property type="match status" value="1"/>
</dbReference>
<dbReference type="Gene3D" id="3.55.50.30">
    <property type="match status" value="1"/>
</dbReference>
<dbReference type="GO" id="GO:0019867">
    <property type="term" value="C:outer membrane"/>
    <property type="evidence" value="ECO:0007669"/>
    <property type="project" value="InterPro"/>
</dbReference>
<keyword evidence="2" id="KW-0472">Membrane</keyword>
<comment type="caution">
    <text evidence="6">The sequence shown here is derived from an EMBL/GenBank/DDBJ whole genome shotgun (WGS) entry which is preliminary data.</text>
</comment>
<accession>A0A853JGM4</accession>
<dbReference type="AlphaFoldDB" id="A0A853JGM4"/>